<dbReference type="Pfam" id="PF22544">
    <property type="entry name" value="HYDIN_VesB_CFA65-like_Ig"/>
    <property type="match status" value="1"/>
</dbReference>
<dbReference type="PANTHER" id="PTHR45912:SF3">
    <property type="entry name" value="CILIA- AND FLAGELLA-ASSOCIATED PROTEIN 47"/>
    <property type="match status" value="1"/>
</dbReference>
<dbReference type="InterPro" id="IPR013783">
    <property type="entry name" value="Ig-like_fold"/>
</dbReference>
<evidence type="ECO:0000313" key="8">
    <source>
        <dbReference type="Proteomes" id="UP001152622"/>
    </source>
</evidence>
<dbReference type="PANTHER" id="PTHR45912">
    <property type="entry name" value="CILIA- AND FLAGELLA-ASSOCIATED PROTEIN 47"/>
    <property type="match status" value="1"/>
</dbReference>
<keyword evidence="3" id="KW-0963">Cytoplasm</keyword>
<dbReference type="Proteomes" id="UP001152622">
    <property type="component" value="Chromosome 9"/>
</dbReference>
<evidence type="ECO:0000256" key="2">
    <source>
        <dbReference type="ARBA" id="ARBA00004496"/>
    </source>
</evidence>
<evidence type="ECO:0000313" key="7">
    <source>
        <dbReference type="EMBL" id="KAJ8350368.1"/>
    </source>
</evidence>
<dbReference type="GO" id="GO:0005929">
    <property type="term" value="C:cilium"/>
    <property type="evidence" value="ECO:0007669"/>
    <property type="project" value="TreeGrafter"/>
</dbReference>
<evidence type="ECO:0000256" key="5">
    <source>
        <dbReference type="ARBA" id="ARBA00023273"/>
    </source>
</evidence>
<evidence type="ECO:0000256" key="1">
    <source>
        <dbReference type="ARBA" id="ARBA00004138"/>
    </source>
</evidence>
<sequence>MRFRGPISKLFKLRVVNPDRPIASGLSLTATVEYSPEKEENTTDRLVLVSEDDIIEIPLHAFCPACSLQIDSLVDFGSVVANSQVISKEVELTNRGSAPGAFQILYQGDTPLSITPTSGVLAPGSTGVVRVELCTDQPRLVCEEAKVQLQGGADMVLRICVEVVEQVLELLDWSRGESLSCLRFGPTYFGTSRLEKVILVNKGPDASDWVAVLQDDAIGTEAGTDLQRNTCVALLEKDGRDDGIPLDFCGVITCVPNQGRLEPYESTTLSVRFSPGCNRAPKDKGSSVNATKQDFSLFMKFEIVGSKQSFIQQQNTTALPCNGSVELAVTGSGLPLSLTVSPSYSYNFQQCIMGSAGRPTLSLSRPVATSPLDNARTWCCPSSHTRWVFSGCGISWRCWVRWHTWDSSAAQLNLQGFHRIVLHLSAVCKELSARAARTVSPGFSRAVTMATGQSDSVCSGELDTCVGTSSLSLWDSQNPDQNQCVTMKYRTRAQPYSYVDPDFALTDEEDLQRKQHRGRYILFIRALRQSRLERARDRKLAEAQGERDIGIPPAGGLLSPRLSLQDVELDQGDGCVLPHQNSLLTTCALAAMETRADSSLVTGGTNAVPSTAEEVADCRKTLTAQQRYLVVIGPSTVDFEEVCAQSVSVQQLNLVNGLRTHVWVQVEVGCPELQRSSPLSHVLAPLSRTTLPLIFESATLGTFNRSISYTVNGRPSGRVVVQGEVVPVALDLSAPEVVLCPTHGLLAQSSYRGSVTLYNRRNHPAHFTWKPIITDQGIAFSVRPATGTVEAYHELDCEVVWHPSFYSPLEGQFDLCVHQGNTVRLQCVTKVGPCSIQLAEQHMLLGSVPLNFTTIRTAVLRNTGPNHTYFQVFDVYPLPGMLLTPSEGVVPVGGQAEIQVHFTPEAVVKFDTRVEIGVKSSKSLELRLGGYVEPPLVDISVKCFQFHGVHSGSTRALPFSLQNLSSSPACVQFDLSEHGDFAVEFPQDTGTRLESHLYRITVEGLETVDCSLIFSPKQVAAYDFNLPVTLNDIGVPSPPPSSVPKTPCFRDRHIVTPRPQAVTVVTPSRRVQATALRPPLEMSQSSVHFEINPMDVSPAAVELQTLELRNTSQEEVRWRFAWRTPAHGGKEGPFTVSPETGILQAEQSVRITVTFSPALPGLLSVTLPLFLWKEPLHPYRVLFLSARVHAPAITFLPPRIILAPVPLDTPASVTLSLLPTGYPRGSSLRVELEEAELEVGRRVQPFSVILPQGGAIPAQAGGDSEPLTCTIAFCSPEPPLHRLTHHLLGPGRQQVSGRGVCDSG</sequence>
<evidence type="ECO:0000256" key="3">
    <source>
        <dbReference type="ARBA" id="ARBA00022490"/>
    </source>
</evidence>
<organism evidence="7 8">
    <name type="scientific">Synaphobranchus kaupii</name>
    <name type="common">Kaup's arrowtooth eel</name>
    <dbReference type="NCBI Taxonomy" id="118154"/>
    <lineage>
        <taxon>Eukaryota</taxon>
        <taxon>Metazoa</taxon>
        <taxon>Chordata</taxon>
        <taxon>Craniata</taxon>
        <taxon>Vertebrata</taxon>
        <taxon>Euteleostomi</taxon>
        <taxon>Actinopterygii</taxon>
        <taxon>Neopterygii</taxon>
        <taxon>Teleostei</taxon>
        <taxon>Anguilliformes</taxon>
        <taxon>Synaphobranchidae</taxon>
        <taxon>Synaphobranchus</taxon>
    </lineage>
</organism>
<dbReference type="InterPro" id="IPR053879">
    <property type="entry name" value="HYDIN_VesB_CFA65-like_Ig"/>
</dbReference>
<proteinExistence type="predicted"/>
<dbReference type="OrthoDB" id="10060824at2759"/>
<gene>
    <name evidence="7" type="ORF">SKAU_G00254980</name>
</gene>
<evidence type="ECO:0000256" key="4">
    <source>
        <dbReference type="ARBA" id="ARBA00023069"/>
    </source>
</evidence>
<comment type="caution">
    <text evidence="7">The sequence shown here is derived from an EMBL/GenBank/DDBJ whole genome shotgun (WGS) entry which is preliminary data.</text>
</comment>
<dbReference type="EMBL" id="JAINUF010000009">
    <property type="protein sequence ID" value="KAJ8350368.1"/>
    <property type="molecule type" value="Genomic_DNA"/>
</dbReference>
<evidence type="ECO:0000259" key="6">
    <source>
        <dbReference type="Pfam" id="PF22544"/>
    </source>
</evidence>
<dbReference type="Gene3D" id="2.60.40.10">
    <property type="entry name" value="Immunoglobulins"/>
    <property type="match status" value="5"/>
</dbReference>
<comment type="subcellular location">
    <subcellularLocation>
        <location evidence="1">Cell projection</location>
        <location evidence="1">Cilium</location>
    </subcellularLocation>
    <subcellularLocation>
        <location evidence="2">Cytoplasm</location>
    </subcellularLocation>
</comment>
<reference evidence="7" key="1">
    <citation type="journal article" date="2023" name="Science">
        <title>Genome structures resolve the early diversification of teleost fishes.</title>
        <authorList>
            <person name="Parey E."/>
            <person name="Louis A."/>
            <person name="Montfort J."/>
            <person name="Bouchez O."/>
            <person name="Roques C."/>
            <person name="Iampietro C."/>
            <person name="Lluch J."/>
            <person name="Castinel A."/>
            <person name="Donnadieu C."/>
            <person name="Desvignes T."/>
            <person name="Floi Bucao C."/>
            <person name="Jouanno E."/>
            <person name="Wen M."/>
            <person name="Mejri S."/>
            <person name="Dirks R."/>
            <person name="Jansen H."/>
            <person name="Henkel C."/>
            <person name="Chen W.J."/>
            <person name="Zahm M."/>
            <person name="Cabau C."/>
            <person name="Klopp C."/>
            <person name="Thompson A.W."/>
            <person name="Robinson-Rechavi M."/>
            <person name="Braasch I."/>
            <person name="Lecointre G."/>
            <person name="Bobe J."/>
            <person name="Postlethwait J.H."/>
            <person name="Berthelot C."/>
            <person name="Roest Crollius H."/>
            <person name="Guiguen Y."/>
        </authorList>
    </citation>
    <scope>NUCLEOTIDE SEQUENCE</scope>
    <source>
        <strain evidence="7">WJC10195</strain>
    </source>
</reference>
<protein>
    <recommendedName>
        <fullName evidence="6">HYDIN/VesB/CFA65-like Ig-like domain-containing protein</fullName>
    </recommendedName>
</protein>
<dbReference type="GO" id="GO:0007288">
    <property type="term" value="P:sperm axoneme assembly"/>
    <property type="evidence" value="ECO:0007669"/>
    <property type="project" value="TreeGrafter"/>
</dbReference>
<keyword evidence="5" id="KW-0966">Cell projection</keyword>
<feature type="domain" description="HYDIN/VesB/CFA65-like Ig-like" evidence="6">
    <location>
        <begin position="837"/>
        <end position="924"/>
    </location>
</feature>
<keyword evidence="8" id="KW-1185">Reference proteome</keyword>
<keyword evidence="4" id="KW-0969">Cilium</keyword>
<accession>A0A9Q1F3J8</accession>
<name>A0A9Q1F3J8_SYNKA</name>
<dbReference type="Pfam" id="PF14874">
    <property type="entry name" value="PapD-like"/>
    <property type="match status" value="1"/>
</dbReference>